<dbReference type="Pfam" id="PF13419">
    <property type="entry name" value="HAD_2"/>
    <property type="match status" value="1"/>
</dbReference>
<dbReference type="EMBL" id="JARXVH010000023">
    <property type="protein sequence ID" value="MDH6221478.1"/>
    <property type="molecule type" value="Genomic_DNA"/>
</dbReference>
<protein>
    <submittedName>
        <fullName evidence="1">Phosphoglycolate phosphatase</fullName>
        <ecNumber evidence="1">3.1.3.18</ecNumber>
    </submittedName>
</protein>
<organism evidence="1 2">
    <name type="scientific">Streptomyces pseudovenezuelae</name>
    <dbReference type="NCBI Taxonomy" id="67350"/>
    <lineage>
        <taxon>Bacteria</taxon>
        <taxon>Bacillati</taxon>
        <taxon>Actinomycetota</taxon>
        <taxon>Actinomycetes</taxon>
        <taxon>Kitasatosporales</taxon>
        <taxon>Streptomycetaceae</taxon>
        <taxon>Streptomyces</taxon>
        <taxon>Streptomyces aurantiacus group</taxon>
    </lineage>
</organism>
<dbReference type="RefSeq" id="WP_280882198.1">
    <property type="nucleotide sequence ID" value="NZ_JARXVH010000023.1"/>
</dbReference>
<dbReference type="InterPro" id="IPR023198">
    <property type="entry name" value="PGP-like_dom2"/>
</dbReference>
<dbReference type="PANTHER" id="PTHR43434:SF1">
    <property type="entry name" value="PHOSPHOGLYCOLATE PHOSPHATASE"/>
    <property type="match status" value="1"/>
</dbReference>
<name>A0ABT6LYW2_9ACTN</name>
<keyword evidence="2" id="KW-1185">Reference proteome</keyword>
<dbReference type="Gene3D" id="3.40.50.1000">
    <property type="entry name" value="HAD superfamily/HAD-like"/>
    <property type="match status" value="1"/>
</dbReference>
<evidence type="ECO:0000313" key="2">
    <source>
        <dbReference type="Proteomes" id="UP001160499"/>
    </source>
</evidence>
<dbReference type="Proteomes" id="UP001160499">
    <property type="component" value="Unassembled WGS sequence"/>
</dbReference>
<dbReference type="InterPro" id="IPR041492">
    <property type="entry name" value="HAD_2"/>
</dbReference>
<dbReference type="InterPro" id="IPR050155">
    <property type="entry name" value="HAD-like_hydrolase_sf"/>
</dbReference>
<dbReference type="GO" id="GO:0008967">
    <property type="term" value="F:phosphoglycolate phosphatase activity"/>
    <property type="evidence" value="ECO:0007669"/>
    <property type="project" value="UniProtKB-EC"/>
</dbReference>
<sequence length="225" mass="24224">MARLVLWDIDHTLIDTRGVGREMSAAAFQKTRGLPLREQAKIDGITEAVIFRETAKLHGLTTDRTDFERSADALTEEHLKRAANLRECGHALPGAAAALDALAAFGVEQTVVSGNIRPVAEIKLQVFGLDRHIVWDLGAYGEESDVRADLVRLSLQRANASATEAVLIGDTPADVDGAHANAVRVIAVASGRSDQAALRQASAEVVLADLQDTELLVRLVRDHNP</sequence>
<dbReference type="EC" id="3.1.3.18" evidence="1"/>
<comment type="caution">
    <text evidence="1">The sequence shown here is derived from an EMBL/GenBank/DDBJ whole genome shotgun (WGS) entry which is preliminary data.</text>
</comment>
<dbReference type="SFLD" id="SFLDG01129">
    <property type="entry name" value="C1.5:_HAD__Beta-PGM__Phosphata"/>
    <property type="match status" value="1"/>
</dbReference>
<dbReference type="PANTHER" id="PTHR43434">
    <property type="entry name" value="PHOSPHOGLYCOLATE PHOSPHATASE"/>
    <property type="match status" value="1"/>
</dbReference>
<dbReference type="SFLD" id="SFLDS00003">
    <property type="entry name" value="Haloacid_Dehalogenase"/>
    <property type="match status" value="1"/>
</dbReference>
<dbReference type="InterPro" id="IPR023214">
    <property type="entry name" value="HAD_sf"/>
</dbReference>
<keyword evidence="1" id="KW-0378">Hydrolase</keyword>
<dbReference type="InterPro" id="IPR036412">
    <property type="entry name" value="HAD-like_sf"/>
</dbReference>
<evidence type="ECO:0000313" key="1">
    <source>
        <dbReference type="EMBL" id="MDH6221478.1"/>
    </source>
</evidence>
<accession>A0ABT6LYW2</accession>
<reference evidence="1 2" key="1">
    <citation type="submission" date="2023-04" db="EMBL/GenBank/DDBJ databases">
        <title>Forest soil microbial communities from Buena Vista Peninsula, Colon Province, Panama.</title>
        <authorList>
            <person name="Bouskill N."/>
        </authorList>
    </citation>
    <scope>NUCLEOTIDE SEQUENCE [LARGE SCALE GENOMIC DNA]</scope>
    <source>
        <strain evidence="1 2">GGS1</strain>
    </source>
</reference>
<dbReference type="Gene3D" id="1.10.150.240">
    <property type="entry name" value="Putative phosphatase, domain 2"/>
    <property type="match status" value="1"/>
</dbReference>
<dbReference type="SUPFAM" id="SSF56784">
    <property type="entry name" value="HAD-like"/>
    <property type="match status" value="1"/>
</dbReference>
<proteinExistence type="predicted"/>
<gene>
    <name evidence="1" type="ORF">M2283_008825</name>
</gene>